<evidence type="ECO:0000313" key="1">
    <source>
        <dbReference type="EMBL" id="KAH3790852.1"/>
    </source>
</evidence>
<gene>
    <name evidence="1" type="ORF">DPMN_169060</name>
</gene>
<dbReference type="AlphaFoldDB" id="A0A9D4J088"/>
<dbReference type="Proteomes" id="UP000828390">
    <property type="component" value="Unassembled WGS sequence"/>
</dbReference>
<protein>
    <submittedName>
        <fullName evidence="1">Uncharacterized protein</fullName>
    </submittedName>
</protein>
<reference evidence="1" key="1">
    <citation type="journal article" date="2019" name="bioRxiv">
        <title>The Genome of the Zebra Mussel, Dreissena polymorpha: A Resource for Invasive Species Research.</title>
        <authorList>
            <person name="McCartney M.A."/>
            <person name="Auch B."/>
            <person name="Kono T."/>
            <person name="Mallez S."/>
            <person name="Zhang Y."/>
            <person name="Obille A."/>
            <person name="Becker A."/>
            <person name="Abrahante J.E."/>
            <person name="Garbe J."/>
            <person name="Badalamenti J.P."/>
            <person name="Herman A."/>
            <person name="Mangelson H."/>
            <person name="Liachko I."/>
            <person name="Sullivan S."/>
            <person name="Sone E.D."/>
            <person name="Koren S."/>
            <person name="Silverstein K.A.T."/>
            <person name="Beckman K.B."/>
            <person name="Gohl D.M."/>
        </authorList>
    </citation>
    <scope>NUCLEOTIDE SEQUENCE</scope>
    <source>
        <strain evidence="1">Duluth1</strain>
        <tissue evidence="1">Whole animal</tissue>
    </source>
</reference>
<accession>A0A9D4J088</accession>
<dbReference type="EMBL" id="JAIWYP010000008">
    <property type="protein sequence ID" value="KAH3790852.1"/>
    <property type="molecule type" value="Genomic_DNA"/>
</dbReference>
<reference evidence="1" key="2">
    <citation type="submission" date="2020-11" db="EMBL/GenBank/DDBJ databases">
        <authorList>
            <person name="McCartney M.A."/>
            <person name="Auch B."/>
            <person name="Kono T."/>
            <person name="Mallez S."/>
            <person name="Becker A."/>
            <person name="Gohl D.M."/>
            <person name="Silverstein K.A.T."/>
            <person name="Koren S."/>
            <person name="Bechman K.B."/>
            <person name="Herman A."/>
            <person name="Abrahante J.E."/>
            <person name="Garbe J."/>
        </authorList>
    </citation>
    <scope>NUCLEOTIDE SEQUENCE</scope>
    <source>
        <strain evidence="1">Duluth1</strain>
        <tissue evidence="1">Whole animal</tissue>
    </source>
</reference>
<sequence>MQNLVLTELEKRKLCHSSKCSGVFPWLKSVLEKIKEKKLPIESKVVILAFISCVAFFQDGRYVDYYSLNKLERDLPITQTTLKQLEIQSPFLLPGVNNVKIFRLHPSVPLK</sequence>
<organism evidence="1 2">
    <name type="scientific">Dreissena polymorpha</name>
    <name type="common">Zebra mussel</name>
    <name type="synonym">Mytilus polymorpha</name>
    <dbReference type="NCBI Taxonomy" id="45954"/>
    <lineage>
        <taxon>Eukaryota</taxon>
        <taxon>Metazoa</taxon>
        <taxon>Spiralia</taxon>
        <taxon>Lophotrochozoa</taxon>
        <taxon>Mollusca</taxon>
        <taxon>Bivalvia</taxon>
        <taxon>Autobranchia</taxon>
        <taxon>Heteroconchia</taxon>
        <taxon>Euheterodonta</taxon>
        <taxon>Imparidentia</taxon>
        <taxon>Neoheterodontei</taxon>
        <taxon>Myida</taxon>
        <taxon>Dreissenoidea</taxon>
        <taxon>Dreissenidae</taxon>
        <taxon>Dreissena</taxon>
    </lineage>
</organism>
<name>A0A9D4J088_DREPO</name>
<keyword evidence="2" id="KW-1185">Reference proteome</keyword>
<evidence type="ECO:0000313" key="2">
    <source>
        <dbReference type="Proteomes" id="UP000828390"/>
    </source>
</evidence>
<comment type="caution">
    <text evidence="1">The sequence shown here is derived from an EMBL/GenBank/DDBJ whole genome shotgun (WGS) entry which is preliminary data.</text>
</comment>
<proteinExistence type="predicted"/>